<evidence type="ECO:0008006" key="4">
    <source>
        <dbReference type="Google" id="ProtNLM"/>
    </source>
</evidence>
<name>A0A8C6S7B3_9GOBI</name>
<dbReference type="PANTHER" id="PTHR31751">
    <property type="entry name" value="SI:CH211-108C17.2-RELATED-RELATED"/>
    <property type="match status" value="1"/>
</dbReference>
<dbReference type="Proteomes" id="UP000694523">
    <property type="component" value="Unplaced"/>
</dbReference>
<evidence type="ECO:0000256" key="1">
    <source>
        <dbReference type="SAM" id="MobiDB-lite"/>
    </source>
</evidence>
<feature type="compositionally biased region" description="Low complexity" evidence="1">
    <location>
        <begin position="53"/>
        <end position="68"/>
    </location>
</feature>
<dbReference type="PANTHER" id="PTHR31751:SF42">
    <property type="entry name" value="PROTEIN CBG10204"/>
    <property type="match status" value="1"/>
</dbReference>
<evidence type="ECO:0000313" key="3">
    <source>
        <dbReference type="Proteomes" id="UP000694523"/>
    </source>
</evidence>
<accession>A0A8C6S7B3</accession>
<dbReference type="AlphaFoldDB" id="A0A8C6S7B3"/>
<reference evidence="2" key="2">
    <citation type="submission" date="2025-09" db="UniProtKB">
        <authorList>
            <consortium name="Ensembl"/>
        </authorList>
    </citation>
    <scope>IDENTIFICATION</scope>
</reference>
<keyword evidence="3" id="KW-1185">Reference proteome</keyword>
<sequence>MIATCSPRKSLIYAEPDPIGATAMDMSAASVFDVSMTSETALDPADISFVPDSSTSTSTTGSSSSLSGQPRGFKERKWIVNESKLLELFLICPKCGSAMCDLNQTITQFGSRIYINWQCNNGHMGQWESCPNVRGMAENNLLATAATVFTGSTDIADWAGLFNLQLPQKTTFYNIQSSYLLPVIEEAYIQQEDIIKARLIFQSEDGEGMQLRGDGRSDSPGHSSKYTTYSFMDDSTKQIVGFELMQVSQASSSIAMEPLCFKKALEEILNEGIDVKVVTTDQHPSIRKIMREEYPNIIHQFDPWHVAKGFKKKLVAASNRRDCKDLAPWVRSVSNHMWWSCCTSKRRCKGAAQTMDVSPTPYHWGPSLGREWHGIQMFPPRFVCTGTKN</sequence>
<reference evidence="2" key="1">
    <citation type="submission" date="2025-08" db="UniProtKB">
        <authorList>
            <consortium name="Ensembl"/>
        </authorList>
    </citation>
    <scope>IDENTIFICATION</scope>
</reference>
<evidence type="ECO:0000313" key="2">
    <source>
        <dbReference type="Ensembl" id="ENSNMLP00000001999.1"/>
    </source>
</evidence>
<protein>
    <recommendedName>
        <fullName evidence="4">Transposase</fullName>
    </recommendedName>
</protein>
<organism evidence="2 3">
    <name type="scientific">Neogobius melanostomus</name>
    <name type="common">round goby</name>
    <dbReference type="NCBI Taxonomy" id="47308"/>
    <lineage>
        <taxon>Eukaryota</taxon>
        <taxon>Metazoa</taxon>
        <taxon>Chordata</taxon>
        <taxon>Craniata</taxon>
        <taxon>Vertebrata</taxon>
        <taxon>Euteleostomi</taxon>
        <taxon>Actinopterygii</taxon>
        <taxon>Neopterygii</taxon>
        <taxon>Teleostei</taxon>
        <taxon>Neoteleostei</taxon>
        <taxon>Acanthomorphata</taxon>
        <taxon>Gobiaria</taxon>
        <taxon>Gobiiformes</taxon>
        <taxon>Gobioidei</taxon>
        <taxon>Gobiidae</taxon>
        <taxon>Benthophilinae</taxon>
        <taxon>Neogobiini</taxon>
        <taxon>Neogobius</taxon>
    </lineage>
</organism>
<dbReference type="Ensembl" id="ENSNMLT00000002323.1">
    <property type="protein sequence ID" value="ENSNMLP00000001999.1"/>
    <property type="gene ID" value="ENSNMLG00000001544.1"/>
</dbReference>
<proteinExistence type="predicted"/>
<feature type="region of interest" description="Disordered" evidence="1">
    <location>
        <begin position="47"/>
        <end position="70"/>
    </location>
</feature>